<dbReference type="InterPro" id="IPR000160">
    <property type="entry name" value="GGDEF_dom"/>
</dbReference>
<dbReference type="GO" id="GO:0052621">
    <property type="term" value="F:diguanylate cyclase activity"/>
    <property type="evidence" value="ECO:0007669"/>
    <property type="project" value="UniProtKB-EC"/>
</dbReference>
<feature type="domain" description="GGDEF" evidence="4">
    <location>
        <begin position="256"/>
        <end position="392"/>
    </location>
</feature>
<dbReference type="GO" id="GO:0043709">
    <property type="term" value="P:cell adhesion involved in single-species biofilm formation"/>
    <property type="evidence" value="ECO:0007669"/>
    <property type="project" value="TreeGrafter"/>
</dbReference>
<feature type="transmembrane region" description="Helical" evidence="3">
    <location>
        <begin position="181"/>
        <end position="198"/>
    </location>
</feature>
<evidence type="ECO:0000256" key="2">
    <source>
        <dbReference type="ARBA" id="ARBA00034247"/>
    </source>
</evidence>
<dbReference type="Gene3D" id="3.30.70.270">
    <property type="match status" value="1"/>
</dbReference>
<dbReference type="PANTHER" id="PTHR45138:SF9">
    <property type="entry name" value="DIGUANYLATE CYCLASE DGCM-RELATED"/>
    <property type="match status" value="1"/>
</dbReference>
<evidence type="ECO:0000256" key="1">
    <source>
        <dbReference type="ARBA" id="ARBA00012528"/>
    </source>
</evidence>
<dbReference type="Proteomes" id="UP001142648">
    <property type="component" value="Unassembled WGS sequence"/>
</dbReference>
<dbReference type="EMBL" id="JAOAMV010000004">
    <property type="protein sequence ID" value="MCT2559091.1"/>
    <property type="molecule type" value="Genomic_DNA"/>
</dbReference>
<feature type="transmembrane region" description="Helical" evidence="3">
    <location>
        <begin position="128"/>
        <end position="148"/>
    </location>
</feature>
<evidence type="ECO:0000256" key="3">
    <source>
        <dbReference type="SAM" id="Phobius"/>
    </source>
</evidence>
<dbReference type="InterPro" id="IPR029787">
    <property type="entry name" value="Nucleotide_cyclase"/>
</dbReference>
<dbReference type="RefSeq" id="WP_259961963.1">
    <property type="nucleotide sequence ID" value="NZ_JAOAMV010000004.1"/>
</dbReference>
<feature type="transmembrane region" description="Helical" evidence="3">
    <location>
        <begin position="64"/>
        <end position="82"/>
    </location>
</feature>
<dbReference type="GO" id="GO:0005886">
    <property type="term" value="C:plasma membrane"/>
    <property type="evidence" value="ECO:0007669"/>
    <property type="project" value="TreeGrafter"/>
</dbReference>
<comment type="caution">
    <text evidence="5">The sequence shown here is derived from an EMBL/GenBank/DDBJ whole genome shotgun (WGS) entry which is preliminary data.</text>
</comment>
<dbReference type="EC" id="2.7.7.65" evidence="1"/>
<protein>
    <recommendedName>
        <fullName evidence="1">diguanylate cyclase</fullName>
        <ecNumber evidence="1">2.7.7.65</ecNumber>
    </recommendedName>
</protein>
<keyword evidence="3" id="KW-1133">Transmembrane helix</keyword>
<dbReference type="AlphaFoldDB" id="A0A9X2W3I3"/>
<dbReference type="PROSITE" id="PS50887">
    <property type="entry name" value="GGDEF"/>
    <property type="match status" value="1"/>
</dbReference>
<keyword evidence="3" id="KW-0472">Membrane</keyword>
<dbReference type="GO" id="GO:1902201">
    <property type="term" value="P:negative regulation of bacterial-type flagellum-dependent cell motility"/>
    <property type="evidence" value="ECO:0007669"/>
    <property type="project" value="TreeGrafter"/>
</dbReference>
<sequence>MRGKVIIEDSGLVRPAPDPRWAAEIRREMIQGIVDVEQRAVIANLACLLLVTFAAVSMPNAWSYALPIAMRVGAMGATRTTFARLRRALAAGGDYKRETRHVVAALAIGGASWAAVLVPVVAEPFLNPGRMLIGGGVLVGVSIIVSLLAPVPRFAGAFCAGFALVFAAGIASALADFAVRASLGMVGLFAIFLSYGFATTSRHRAAAEMLVENRAMSEELAEALAQAEFLAYRDPLTGLLNRRSFFQCAAEHGNDRVRHVITIDLDHFKAINDRFGHETGDRVLVGVAAALRGVIEELDGDGHCAVRLGGEEFAMVVSIAEPRPTVIVAEMVRHAIALVAGELGVRDLVTTASIGICAWQPGQPLDEVLARADRALYRAKSEGRNRVIRARASAR</sequence>
<dbReference type="SUPFAM" id="SSF55073">
    <property type="entry name" value="Nucleotide cyclase"/>
    <property type="match status" value="1"/>
</dbReference>
<keyword evidence="6" id="KW-1185">Reference proteome</keyword>
<name>A0A9X2W3I3_9SPHN</name>
<dbReference type="PANTHER" id="PTHR45138">
    <property type="entry name" value="REGULATORY COMPONENTS OF SENSORY TRANSDUCTION SYSTEM"/>
    <property type="match status" value="1"/>
</dbReference>
<feature type="transmembrane region" description="Helical" evidence="3">
    <location>
        <begin position="102"/>
        <end position="122"/>
    </location>
</feature>
<feature type="transmembrane region" description="Helical" evidence="3">
    <location>
        <begin position="40"/>
        <end position="58"/>
    </location>
</feature>
<reference evidence="5" key="1">
    <citation type="submission" date="2022-09" db="EMBL/GenBank/DDBJ databases">
        <title>The genome sequence of Tsuneonella sp. YG55.</title>
        <authorList>
            <person name="Liu Y."/>
        </authorList>
    </citation>
    <scope>NUCLEOTIDE SEQUENCE</scope>
    <source>
        <strain evidence="5">YG55</strain>
    </source>
</reference>
<dbReference type="CDD" id="cd01949">
    <property type="entry name" value="GGDEF"/>
    <property type="match status" value="1"/>
</dbReference>
<proteinExistence type="predicted"/>
<comment type="catalytic activity">
    <reaction evidence="2">
        <text>2 GTP = 3',3'-c-di-GMP + 2 diphosphate</text>
        <dbReference type="Rhea" id="RHEA:24898"/>
        <dbReference type="ChEBI" id="CHEBI:33019"/>
        <dbReference type="ChEBI" id="CHEBI:37565"/>
        <dbReference type="ChEBI" id="CHEBI:58805"/>
        <dbReference type="EC" id="2.7.7.65"/>
    </reaction>
</comment>
<keyword evidence="3" id="KW-0812">Transmembrane</keyword>
<dbReference type="InterPro" id="IPR050469">
    <property type="entry name" value="Diguanylate_Cyclase"/>
</dbReference>
<feature type="transmembrane region" description="Helical" evidence="3">
    <location>
        <begin position="155"/>
        <end position="175"/>
    </location>
</feature>
<dbReference type="Pfam" id="PF00990">
    <property type="entry name" value="GGDEF"/>
    <property type="match status" value="1"/>
</dbReference>
<gene>
    <name evidence="5" type="ORF">N0B51_08865</name>
</gene>
<organism evidence="5 6">
    <name type="scientific">Tsuneonella litorea</name>
    <dbReference type="NCBI Taxonomy" id="2976475"/>
    <lineage>
        <taxon>Bacteria</taxon>
        <taxon>Pseudomonadati</taxon>
        <taxon>Pseudomonadota</taxon>
        <taxon>Alphaproteobacteria</taxon>
        <taxon>Sphingomonadales</taxon>
        <taxon>Erythrobacteraceae</taxon>
        <taxon>Tsuneonella</taxon>
    </lineage>
</organism>
<evidence type="ECO:0000259" key="4">
    <source>
        <dbReference type="PROSITE" id="PS50887"/>
    </source>
</evidence>
<evidence type="ECO:0000313" key="6">
    <source>
        <dbReference type="Proteomes" id="UP001142648"/>
    </source>
</evidence>
<dbReference type="InterPro" id="IPR043128">
    <property type="entry name" value="Rev_trsase/Diguanyl_cyclase"/>
</dbReference>
<dbReference type="SMART" id="SM00267">
    <property type="entry name" value="GGDEF"/>
    <property type="match status" value="1"/>
</dbReference>
<accession>A0A9X2W3I3</accession>
<evidence type="ECO:0000313" key="5">
    <source>
        <dbReference type="EMBL" id="MCT2559091.1"/>
    </source>
</evidence>
<dbReference type="NCBIfam" id="TIGR00254">
    <property type="entry name" value="GGDEF"/>
    <property type="match status" value="1"/>
</dbReference>